<dbReference type="InterPro" id="IPR001633">
    <property type="entry name" value="EAL_dom"/>
</dbReference>
<gene>
    <name evidence="3" type="ORF">SAMN05421767_11331</name>
</gene>
<keyword evidence="1" id="KW-1133">Transmembrane helix</keyword>
<keyword evidence="4" id="KW-1185">Reference proteome</keyword>
<feature type="transmembrane region" description="Helical" evidence="1">
    <location>
        <begin position="72"/>
        <end position="97"/>
    </location>
</feature>
<sequence>MSWSLSLLLFLLFAEVALFYVYKKTRKLPLIKNKLFGRIAVLVIVMSLYLVVDKIFYGPLVSWKYYSNLIKFSIFTVMVEYIYSVIILYIIYYLGFWKEFWKYRYVFRIPLYILLVICITTPWTGLIVSYTDGAFVRGSAYWTIYMVPAVFVVILIGFIVTHFDRVKLKQNWAVWLVVICATFGIVVNYFTYSIIVINFYFTVAEYLIYLKMCDPRLFRSHSTNTFNREAMLYMIDEYQQKGKQLYLGGIKLANYHNVLERIGIFRFDSSIDMVTEWIHSICPDIYVFYIDTKQIFLISEEPINQEKFLRVIKERFERSFIIDDHEIILQAEPFFVSYDLCHESMKQFIIYADHILEKCELDRQQLFVIDGEIINEMKQTNQLKRILTKKIKEKDLLVYYQPLFSTKSKRITGAEALVRMYDEKLGIILPYKFIPLAESTGEILDLGLVVFEKVCQYIQEHDLKEMGINFITVNVSPLQFEDTQLVHKFRQIARDYGVDLSMIEFEITESAMLNTALFDYQMKEFKKYNAHLVLDDFGMGSSNMQRLITYPFSTAKLDMSLVWSYFKGENHIMKHVIEIFKEQNLAIVAEGVEDQSMVKDLSEFGCEYLQGFYFSKPIPAEDFDRLVNQYNHN</sequence>
<evidence type="ECO:0000259" key="2">
    <source>
        <dbReference type="PROSITE" id="PS50883"/>
    </source>
</evidence>
<dbReference type="CDD" id="cd01948">
    <property type="entry name" value="EAL"/>
    <property type="match status" value="1"/>
</dbReference>
<keyword evidence="1" id="KW-0472">Membrane</keyword>
<keyword evidence="1" id="KW-0812">Transmembrane</keyword>
<dbReference type="PANTHER" id="PTHR33121:SF70">
    <property type="entry name" value="SIGNALING PROTEIN YKOW"/>
    <property type="match status" value="1"/>
</dbReference>
<feature type="transmembrane region" description="Helical" evidence="1">
    <location>
        <begin position="6"/>
        <end position="23"/>
    </location>
</feature>
<dbReference type="Proteomes" id="UP000198556">
    <property type="component" value="Unassembled WGS sequence"/>
</dbReference>
<dbReference type="SMART" id="SM00052">
    <property type="entry name" value="EAL"/>
    <property type="match status" value="1"/>
</dbReference>
<dbReference type="InterPro" id="IPR050706">
    <property type="entry name" value="Cyclic-di-GMP_PDE-like"/>
</dbReference>
<reference evidence="3 4" key="1">
    <citation type="submission" date="2016-10" db="EMBL/GenBank/DDBJ databases">
        <authorList>
            <person name="de Groot N.N."/>
        </authorList>
    </citation>
    <scope>NUCLEOTIDE SEQUENCE [LARGE SCALE GENOMIC DNA]</scope>
    <source>
        <strain evidence="3 4">DSM 15827</strain>
    </source>
</reference>
<dbReference type="RefSeq" id="WP_089746489.1">
    <property type="nucleotide sequence ID" value="NZ_FOGF01000013.1"/>
</dbReference>
<dbReference type="AlphaFoldDB" id="A0A1H9KFH1"/>
<feature type="transmembrane region" description="Helical" evidence="1">
    <location>
        <begin position="109"/>
        <end position="128"/>
    </location>
</feature>
<feature type="transmembrane region" description="Helical" evidence="1">
    <location>
        <begin position="172"/>
        <end position="201"/>
    </location>
</feature>
<organism evidence="3 4">
    <name type="scientific">Granulicatella balaenopterae</name>
    <dbReference type="NCBI Taxonomy" id="137733"/>
    <lineage>
        <taxon>Bacteria</taxon>
        <taxon>Bacillati</taxon>
        <taxon>Bacillota</taxon>
        <taxon>Bacilli</taxon>
        <taxon>Lactobacillales</taxon>
        <taxon>Carnobacteriaceae</taxon>
        <taxon>Granulicatella</taxon>
    </lineage>
</organism>
<dbReference type="PROSITE" id="PS50883">
    <property type="entry name" value="EAL"/>
    <property type="match status" value="1"/>
</dbReference>
<dbReference type="PANTHER" id="PTHR33121">
    <property type="entry name" value="CYCLIC DI-GMP PHOSPHODIESTERASE PDEF"/>
    <property type="match status" value="1"/>
</dbReference>
<name>A0A1H9KFH1_9LACT</name>
<dbReference type="SUPFAM" id="SSF141868">
    <property type="entry name" value="EAL domain-like"/>
    <property type="match status" value="1"/>
</dbReference>
<feature type="transmembrane region" description="Helical" evidence="1">
    <location>
        <begin position="140"/>
        <end position="160"/>
    </location>
</feature>
<dbReference type="EMBL" id="FOGF01000013">
    <property type="protein sequence ID" value="SEQ97871.1"/>
    <property type="molecule type" value="Genomic_DNA"/>
</dbReference>
<dbReference type="InterPro" id="IPR035919">
    <property type="entry name" value="EAL_sf"/>
</dbReference>
<feature type="transmembrane region" description="Helical" evidence="1">
    <location>
        <begin position="35"/>
        <end position="52"/>
    </location>
</feature>
<evidence type="ECO:0000313" key="3">
    <source>
        <dbReference type="EMBL" id="SEQ97871.1"/>
    </source>
</evidence>
<dbReference type="Gene3D" id="3.20.20.450">
    <property type="entry name" value="EAL domain"/>
    <property type="match status" value="1"/>
</dbReference>
<dbReference type="OrthoDB" id="2624050at2"/>
<dbReference type="Pfam" id="PF00563">
    <property type="entry name" value="EAL"/>
    <property type="match status" value="1"/>
</dbReference>
<dbReference type="GO" id="GO:0071111">
    <property type="term" value="F:cyclic-guanylate-specific phosphodiesterase activity"/>
    <property type="evidence" value="ECO:0007669"/>
    <property type="project" value="InterPro"/>
</dbReference>
<proteinExistence type="predicted"/>
<accession>A0A1H9KFH1</accession>
<protein>
    <submittedName>
        <fullName evidence="3">Diguanylate cyclase/phosphodiesterase</fullName>
    </submittedName>
</protein>
<feature type="domain" description="EAL" evidence="2">
    <location>
        <begin position="380"/>
        <end position="631"/>
    </location>
</feature>
<evidence type="ECO:0000313" key="4">
    <source>
        <dbReference type="Proteomes" id="UP000198556"/>
    </source>
</evidence>
<evidence type="ECO:0000256" key="1">
    <source>
        <dbReference type="SAM" id="Phobius"/>
    </source>
</evidence>
<dbReference type="STRING" id="137733.SAMN05421767_11331"/>